<accession>A0A1P8WMK5</accession>
<dbReference type="GO" id="GO:0102710">
    <property type="term" value="F:D-inositol-3-phosphate glycosyltransferase activity"/>
    <property type="evidence" value="ECO:0007669"/>
    <property type="project" value="UniProtKB-EC"/>
</dbReference>
<keyword evidence="2" id="KW-0328">Glycosyltransferase</keyword>
<protein>
    <submittedName>
        <fullName evidence="2">D-inositol 3-phosphate glycosyltransferase</fullName>
        <ecNumber evidence="2">2.4.1.250</ecNumber>
    </submittedName>
</protein>
<sequence length="420" mass="45919">MSIRFYRSTSDLGPYSKVAASNIGLSQSGPVLSTSRQETVRSAYLGDDGCYGDGYRASVPQPESLRFAPTSSGAPLRVIHVGTHLLPAGIDQWFNALRRYSNPQKTEFVRYVVTTDLVDQAQVARMQVPVEVGGRDSVRKACEDCDVLLVSDPGANADWFSAVRPPLSVFVAHGDCHWTRERLESMTPVVDHVIAVSRRVQENMCFDVPTTVIHNGVDPQRLTATHPRNTVRQSLGFHDEDFVIGFVGRFSEEKNPAAIIHAVAQLPPQFKALMVGFGHLRCPLMDLANQLIPGRYAFIRGGDNLGNLYSAMDAFTLVSESEGYGLVIMEALMCGKPVIVRPIGFVPEFIENRRNGLIVTGTPESIVAAAQDLANDKSLAESVSQAAHVTAQNHGFASTMAQRFDDLLSTLWEQRSVTSG</sequence>
<name>A0A1P8WMK5_9PLAN</name>
<dbReference type="OrthoDB" id="232381at2"/>
<feature type="domain" description="Glycosyl transferase family 1" evidence="1">
    <location>
        <begin position="229"/>
        <end position="387"/>
    </location>
</feature>
<evidence type="ECO:0000313" key="2">
    <source>
        <dbReference type="EMBL" id="APZ95288.1"/>
    </source>
</evidence>
<dbReference type="Proteomes" id="UP000187735">
    <property type="component" value="Chromosome"/>
</dbReference>
<evidence type="ECO:0000259" key="1">
    <source>
        <dbReference type="Pfam" id="PF00534"/>
    </source>
</evidence>
<keyword evidence="2" id="KW-0808">Transferase</keyword>
<dbReference type="Pfam" id="PF00534">
    <property type="entry name" value="Glycos_transf_1"/>
    <property type="match status" value="1"/>
</dbReference>
<dbReference type="Gene3D" id="3.40.50.2000">
    <property type="entry name" value="Glycogen Phosphorylase B"/>
    <property type="match status" value="2"/>
</dbReference>
<keyword evidence="3" id="KW-1185">Reference proteome</keyword>
<proteinExistence type="predicted"/>
<dbReference type="EMBL" id="CP017641">
    <property type="protein sequence ID" value="APZ95288.1"/>
    <property type="molecule type" value="Genomic_DNA"/>
</dbReference>
<dbReference type="KEGG" id="fmr:Fuma_04944"/>
<dbReference type="PANTHER" id="PTHR12526">
    <property type="entry name" value="GLYCOSYLTRANSFERASE"/>
    <property type="match status" value="1"/>
</dbReference>
<reference evidence="2 3" key="1">
    <citation type="journal article" date="2016" name="Front. Microbiol.">
        <title>Fuerstia marisgermanicae gen. nov., sp. nov., an Unusual Member of the Phylum Planctomycetes from the German Wadden Sea.</title>
        <authorList>
            <person name="Kohn T."/>
            <person name="Heuer A."/>
            <person name="Jogler M."/>
            <person name="Vollmers J."/>
            <person name="Boedeker C."/>
            <person name="Bunk B."/>
            <person name="Rast P."/>
            <person name="Borchert D."/>
            <person name="Glockner I."/>
            <person name="Freese H.M."/>
            <person name="Klenk H.P."/>
            <person name="Overmann J."/>
            <person name="Kaster A.K."/>
            <person name="Rohde M."/>
            <person name="Wiegand S."/>
            <person name="Jogler C."/>
        </authorList>
    </citation>
    <scope>NUCLEOTIDE SEQUENCE [LARGE SCALE GENOMIC DNA]</scope>
    <source>
        <strain evidence="2 3">NH11</strain>
    </source>
</reference>
<dbReference type="SUPFAM" id="SSF53756">
    <property type="entry name" value="UDP-Glycosyltransferase/glycogen phosphorylase"/>
    <property type="match status" value="1"/>
</dbReference>
<dbReference type="AlphaFoldDB" id="A0A1P8WMK5"/>
<dbReference type="EC" id="2.4.1.250" evidence="2"/>
<dbReference type="CDD" id="cd03801">
    <property type="entry name" value="GT4_PimA-like"/>
    <property type="match status" value="1"/>
</dbReference>
<dbReference type="InterPro" id="IPR001296">
    <property type="entry name" value="Glyco_trans_1"/>
</dbReference>
<evidence type="ECO:0000313" key="3">
    <source>
        <dbReference type="Proteomes" id="UP000187735"/>
    </source>
</evidence>
<dbReference type="RefSeq" id="WP_145944363.1">
    <property type="nucleotide sequence ID" value="NZ_CP017641.1"/>
</dbReference>
<gene>
    <name evidence="2" type="primary">mshA_2</name>
    <name evidence="2" type="ORF">Fuma_04944</name>
</gene>
<organism evidence="2 3">
    <name type="scientific">Fuerstiella marisgermanici</name>
    <dbReference type="NCBI Taxonomy" id="1891926"/>
    <lineage>
        <taxon>Bacteria</taxon>
        <taxon>Pseudomonadati</taxon>
        <taxon>Planctomycetota</taxon>
        <taxon>Planctomycetia</taxon>
        <taxon>Planctomycetales</taxon>
        <taxon>Planctomycetaceae</taxon>
        <taxon>Fuerstiella</taxon>
    </lineage>
</organism>
<dbReference type="STRING" id="1891926.Fuma_04944"/>